<dbReference type="RefSeq" id="WP_203900518.1">
    <property type="nucleotide sequence ID" value="NZ_BOPF01000013.1"/>
</dbReference>
<evidence type="ECO:0000313" key="2">
    <source>
        <dbReference type="Proteomes" id="UP000619260"/>
    </source>
</evidence>
<comment type="caution">
    <text evidence="1">The sequence shown here is derived from an EMBL/GenBank/DDBJ whole genome shotgun (WGS) entry which is preliminary data.</text>
</comment>
<proteinExistence type="predicted"/>
<dbReference type="EMBL" id="BOPF01000013">
    <property type="protein sequence ID" value="GIJ46995.1"/>
    <property type="molecule type" value="Genomic_DNA"/>
</dbReference>
<reference evidence="1" key="1">
    <citation type="submission" date="2021-01" db="EMBL/GenBank/DDBJ databases">
        <title>Whole genome shotgun sequence of Virgisporangium aliadipatigenens NBRC 105644.</title>
        <authorList>
            <person name="Komaki H."/>
            <person name="Tamura T."/>
        </authorList>
    </citation>
    <scope>NUCLEOTIDE SEQUENCE</scope>
    <source>
        <strain evidence="1">NBRC 105644</strain>
    </source>
</reference>
<accession>A0A8J3YN92</accession>
<keyword evidence="2" id="KW-1185">Reference proteome</keyword>
<dbReference type="AlphaFoldDB" id="A0A8J3YN92"/>
<sequence length="225" mass="24611">MSDLKLSQPEFALLLILMIENRGLSNNEIGELYADSLKPKKPSWTKLNDAKVMQTDTNVKPFVHTLTDKGWHFLGERLGDAAGPRSGSYGLGLFAVLNGLGRYLDRTGRSLAQVFGGLPDTAPAAEAPAPVRASAPAADQIELSVRRAYRELARPAGSWVGLADLRERLVDVPRRDLDGVLRLMSRFPDVSLEEETNQKALTPRSREAAVRIGDRDQHALAIDAS</sequence>
<evidence type="ECO:0000313" key="1">
    <source>
        <dbReference type="EMBL" id="GIJ46995.1"/>
    </source>
</evidence>
<protein>
    <submittedName>
        <fullName evidence="1">Uncharacterized protein</fullName>
    </submittedName>
</protein>
<gene>
    <name evidence="1" type="ORF">Val02_38810</name>
</gene>
<organism evidence="1 2">
    <name type="scientific">Virgisporangium aliadipatigenens</name>
    <dbReference type="NCBI Taxonomy" id="741659"/>
    <lineage>
        <taxon>Bacteria</taxon>
        <taxon>Bacillati</taxon>
        <taxon>Actinomycetota</taxon>
        <taxon>Actinomycetes</taxon>
        <taxon>Micromonosporales</taxon>
        <taxon>Micromonosporaceae</taxon>
        <taxon>Virgisporangium</taxon>
    </lineage>
</organism>
<name>A0A8J3YN92_9ACTN</name>
<dbReference type="Proteomes" id="UP000619260">
    <property type="component" value="Unassembled WGS sequence"/>
</dbReference>